<evidence type="ECO:0000256" key="3">
    <source>
        <dbReference type="ARBA" id="ARBA00023125"/>
    </source>
</evidence>
<dbReference type="InterPro" id="IPR000055">
    <property type="entry name" value="Restrct_endonuc_typeI_TRD"/>
</dbReference>
<keyword evidence="5" id="KW-0378">Hydrolase</keyword>
<evidence type="ECO:0000256" key="1">
    <source>
        <dbReference type="ARBA" id="ARBA00010923"/>
    </source>
</evidence>
<reference evidence="5 6" key="1">
    <citation type="submission" date="2021-04" db="EMBL/GenBank/DDBJ databases">
        <title>novel species isolated from subtropical streams in China.</title>
        <authorList>
            <person name="Lu H."/>
        </authorList>
    </citation>
    <scope>NUCLEOTIDE SEQUENCE [LARGE SCALE GENOMIC DNA]</scope>
    <source>
        <strain evidence="5 6">FT147W</strain>
    </source>
</reference>
<dbReference type="GO" id="GO:0016787">
    <property type="term" value="F:hydrolase activity"/>
    <property type="evidence" value="ECO:0007669"/>
    <property type="project" value="UniProtKB-KW"/>
</dbReference>
<feature type="domain" description="Type I restriction modification DNA specificity" evidence="4">
    <location>
        <begin position="3"/>
        <end position="184"/>
    </location>
</feature>
<sequence>MSSEWKEMTLGDVTQWHSGGTPKKDVAKYWNGDIPWISANSMHGTRFYDSELKITSDGLNNGSRLASKDSVLLLVRGGALHNRLPVGIAMRDVAFNQDVKSLVADPKILSSWYLLYWLVGNERYLLDSIVEETGIGAGKLDTKRMQSLPIRIPTISTQNQIVKVFKSIDDKIELNRQANQTLEQIAQALFKSWFVDFEPTRAKIAAKEAGASPKEIERAAMCAISGKTPDQLTQLPPETQQNLKTTAALFPDALVDSALGNVPEGWEVKEVKQLAEKISKGTTPTKSDEATARDEKTIPFLKVRDISDLGEVSRTDLDKISESVHTGSLKRSILLTNDLLFSIAGTIGRVALVEEDLNNSNCNQALAYIRLKETDKHLELCRLYLRSPMIQEEVASKVVQGVQANFSLTALGEIKLLILNNVLLEVFEVQVGTLCKQQRILSAQSRRLAEMRDTLLPKLLSGEIEVSNVD</sequence>
<dbReference type="PANTHER" id="PTHR30408:SF13">
    <property type="entry name" value="TYPE I RESTRICTION ENZYME HINDI SPECIFICITY SUBUNIT"/>
    <property type="match status" value="1"/>
</dbReference>
<dbReference type="Proteomes" id="UP000682982">
    <property type="component" value="Unassembled WGS sequence"/>
</dbReference>
<comment type="similarity">
    <text evidence="1">Belongs to the type-I restriction system S methylase family.</text>
</comment>
<dbReference type="EC" id="3.1.21.-" evidence="5"/>
<protein>
    <submittedName>
        <fullName evidence="5">Restriction endonuclease subunit S</fullName>
        <ecNumber evidence="5">3.1.21.-</ecNumber>
    </submittedName>
</protein>
<keyword evidence="2" id="KW-0680">Restriction system</keyword>
<dbReference type="GO" id="GO:0004519">
    <property type="term" value="F:endonuclease activity"/>
    <property type="evidence" value="ECO:0007669"/>
    <property type="project" value="UniProtKB-KW"/>
</dbReference>
<keyword evidence="5" id="KW-0540">Nuclease</keyword>
<dbReference type="Gene3D" id="3.90.220.20">
    <property type="entry name" value="DNA methylase specificity domains"/>
    <property type="match status" value="2"/>
</dbReference>
<organism evidence="5 6">
    <name type="scientific">Undibacterium rivi</name>
    <dbReference type="NCBI Taxonomy" id="2828729"/>
    <lineage>
        <taxon>Bacteria</taxon>
        <taxon>Pseudomonadati</taxon>
        <taxon>Pseudomonadota</taxon>
        <taxon>Betaproteobacteria</taxon>
        <taxon>Burkholderiales</taxon>
        <taxon>Oxalobacteraceae</taxon>
        <taxon>Undibacterium</taxon>
    </lineage>
</organism>
<dbReference type="EMBL" id="JAGSPK010000004">
    <property type="protein sequence ID" value="MBR7793572.1"/>
    <property type="molecule type" value="Genomic_DNA"/>
</dbReference>
<proteinExistence type="inferred from homology"/>
<keyword evidence="5" id="KW-0255">Endonuclease</keyword>
<name>A0ABS5H4X0_9BURK</name>
<dbReference type="SUPFAM" id="SSF116734">
    <property type="entry name" value="DNA methylase specificity domain"/>
    <property type="match status" value="2"/>
</dbReference>
<dbReference type="InterPro" id="IPR052021">
    <property type="entry name" value="Type-I_RS_S_subunit"/>
</dbReference>
<dbReference type="PANTHER" id="PTHR30408">
    <property type="entry name" value="TYPE-1 RESTRICTION ENZYME ECOKI SPECIFICITY PROTEIN"/>
    <property type="match status" value="1"/>
</dbReference>
<dbReference type="Pfam" id="PF01420">
    <property type="entry name" value="Methylase_S"/>
    <property type="match status" value="2"/>
</dbReference>
<evidence type="ECO:0000259" key="4">
    <source>
        <dbReference type="Pfam" id="PF01420"/>
    </source>
</evidence>
<evidence type="ECO:0000313" key="6">
    <source>
        <dbReference type="Proteomes" id="UP000682982"/>
    </source>
</evidence>
<dbReference type="CDD" id="cd17249">
    <property type="entry name" value="RMtype1_S_EcoR124I-TRD2-CR2_like"/>
    <property type="match status" value="1"/>
</dbReference>
<evidence type="ECO:0000256" key="2">
    <source>
        <dbReference type="ARBA" id="ARBA00022747"/>
    </source>
</evidence>
<dbReference type="RefSeq" id="WP_212679516.1">
    <property type="nucleotide sequence ID" value="NZ_JAGSPK010000004.1"/>
</dbReference>
<evidence type="ECO:0000313" key="5">
    <source>
        <dbReference type="EMBL" id="MBR7793572.1"/>
    </source>
</evidence>
<keyword evidence="6" id="KW-1185">Reference proteome</keyword>
<comment type="caution">
    <text evidence="5">The sequence shown here is derived from an EMBL/GenBank/DDBJ whole genome shotgun (WGS) entry which is preliminary data.</text>
</comment>
<feature type="domain" description="Type I restriction modification DNA specificity" evidence="4">
    <location>
        <begin position="263"/>
        <end position="416"/>
    </location>
</feature>
<accession>A0ABS5H4X0</accession>
<gene>
    <name evidence="5" type="ORF">KDM87_13305</name>
</gene>
<keyword evidence="3" id="KW-0238">DNA-binding</keyword>
<dbReference type="InterPro" id="IPR044946">
    <property type="entry name" value="Restrct_endonuc_typeI_TRD_sf"/>
</dbReference>